<evidence type="ECO:0000313" key="9">
    <source>
        <dbReference type="EMBL" id="UOM50363.1"/>
    </source>
</evidence>
<dbReference type="SUPFAM" id="SSF161098">
    <property type="entry name" value="MetI-like"/>
    <property type="match status" value="1"/>
</dbReference>
<dbReference type="SUPFAM" id="SSF160964">
    <property type="entry name" value="MalF N-terminal region-like"/>
    <property type="match status" value="1"/>
</dbReference>
<keyword evidence="2 7" id="KW-0813">Transport</keyword>
<dbReference type="InterPro" id="IPR000515">
    <property type="entry name" value="MetI-like"/>
</dbReference>
<gene>
    <name evidence="9" type="ORF">MUG09_12445</name>
</gene>
<keyword evidence="3" id="KW-1003">Cell membrane</keyword>
<dbReference type="EMBL" id="CP094929">
    <property type="protein sequence ID" value="UOM50363.1"/>
    <property type="molecule type" value="Genomic_DNA"/>
</dbReference>
<dbReference type="Proteomes" id="UP000829708">
    <property type="component" value="Chromosome"/>
</dbReference>
<accession>A0ABY4D7U8</accession>
<evidence type="ECO:0000256" key="1">
    <source>
        <dbReference type="ARBA" id="ARBA00004651"/>
    </source>
</evidence>
<comment type="subcellular location">
    <subcellularLocation>
        <location evidence="1 7">Cell membrane</location>
        <topology evidence="1 7">Multi-pass membrane protein</topology>
    </subcellularLocation>
</comment>
<dbReference type="InterPro" id="IPR035906">
    <property type="entry name" value="MetI-like_sf"/>
</dbReference>
<name>A0ABY4D7U8_9SPIR</name>
<reference evidence="10" key="1">
    <citation type="journal article" date="2024" name="J Bioinform Genom">
        <title>Complete genome sequence of the type strain bacterium Sphaerochaeta associata GLS2t (VKM B-2742)t.</title>
        <authorList>
            <person name="Troshina O.Y."/>
            <person name="Tepeeva A.N."/>
            <person name="Arzamasceva V.O."/>
            <person name="Whitman W.B."/>
            <person name="Varghese N."/>
            <person name="Shapiro N."/>
            <person name="Woyke T."/>
            <person name="Kripides N.C."/>
            <person name="Vasilenko O.V."/>
        </authorList>
    </citation>
    <scope>NUCLEOTIDE SEQUENCE [LARGE SCALE GENOMIC DNA]</scope>
    <source>
        <strain evidence="10">GLS2T</strain>
    </source>
</reference>
<evidence type="ECO:0000256" key="7">
    <source>
        <dbReference type="RuleBase" id="RU363032"/>
    </source>
</evidence>
<sequence length="297" mass="33092">MQAVGTQRSRVWGARVLFLLPVSILFFFFFIYPFLFTIYTSFTSWRGIGSMKFNGLANYTKLLGDPTFRKALGNNVIWALSQGFIQVPLACLVAMILVRKPHFWRSLRTIYYLPNVISTVALAMVWVAIYNVEGPLNAILGALFGAEKRNWLGNPDTALFAVIFQTVIYIGYFMIILLASAMNIPRSLYEAAEIDGASTFQQELNITLPMLRGSLITTMTLAMAYGMRHFESTFLMTGGGPAYATTTMGIDLYLKMDALRYSEASTAGVFLILMGTVVITVLRKIFGSSDPMSEMAQ</sequence>
<dbReference type="Gene3D" id="1.10.3720.10">
    <property type="entry name" value="MetI-like"/>
    <property type="match status" value="1"/>
</dbReference>
<organism evidence="9 10">
    <name type="scientific">Sphaerochaeta associata</name>
    <dbReference type="NCBI Taxonomy" id="1129264"/>
    <lineage>
        <taxon>Bacteria</taxon>
        <taxon>Pseudomonadati</taxon>
        <taxon>Spirochaetota</taxon>
        <taxon>Spirochaetia</taxon>
        <taxon>Spirochaetales</taxon>
        <taxon>Sphaerochaetaceae</taxon>
        <taxon>Sphaerochaeta</taxon>
    </lineage>
</organism>
<keyword evidence="6 7" id="KW-0472">Membrane</keyword>
<evidence type="ECO:0000259" key="8">
    <source>
        <dbReference type="PROSITE" id="PS50928"/>
    </source>
</evidence>
<protein>
    <submittedName>
        <fullName evidence="9">Sugar ABC transporter permease</fullName>
    </submittedName>
</protein>
<evidence type="ECO:0000256" key="3">
    <source>
        <dbReference type="ARBA" id="ARBA00022475"/>
    </source>
</evidence>
<dbReference type="PANTHER" id="PTHR30193:SF37">
    <property type="entry name" value="INNER MEMBRANE ABC TRANSPORTER PERMEASE PROTEIN YCJO"/>
    <property type="match status" value="1"/>
</dbReference>
<keyword evidence="4 7" id="KW-0812">Transmembrane</keyword>
<dbReference type="CDD" id="cd06261">
    <property type="entry name" value="TM_PBP2"/>
    <property type="match status" value="1"/>
</dbReference>
<evidence type="ECO:0000313" key="10">
    <source>
        <dbReference type="Proteomes" id="UP000829708"/>
    </source>
</evidence>
<evidence type="ECO:0000256" key="6">
    <source>
        <dbReference type="ARBA" id="ARBA00023136"/>
    </source>
</evidence>
<dbReference type="RefSeq" id="WP_244771754.1">
    <property type="nucleotide sequence ID" value="NZ_CP094929.1"/>
</dbReference>
<evidence type="ECO:0000256" key="5">
    <source>
        <dbReference type="ARBA" id="ARBA00022989"/>
    </source>
</evidence>
<dbReference type="PANTHER" id="PTHR30193">
    <property type="entry name" value="ABC TRANSPORTER PERMEASE PROTEIN"/>
    <property type="match status" value="1"/>
</dbReference>
<dbReference type="PROSITE" id="PS50928">
    <property type="entry name" value="ABC_TM1"/>
    <property type="match status" value="1"/>
</dbReference>
<evidence type="ECO:0000256" key="2">
    <source>
        <dbReference type="ARBA" id="ARBA00022448"/>
    </source>
</evidence>
<feature type="transmembrane region" description="Helical" evidence="7">
    <location>
        <begin position="110"/>
        <end position="130"/>
    </location>
</feature>
<feature type="transmembrane region" description="Helical" evidence="7">
    <location>
        <begin position="266"/>
        <end position="286"/>
    </location>
</feature>
<evidence type="ECO:0000256" key="4">
    <source>
        <dbReference type="ARBA" id="ARBA00022692"/>
    </source>
</evidence>
<keyword evidence="5 7" id="KW-1133">Transmembrane helix</keyword>
<feature type="transmembrane region" description="Helical" evidence="7">
    <location>
        <begin position="158"/>
        <end position="179"/>
    </location>
</feature>
<dbReference type="InterPro" id="IPR051393">
    <property type="entry name" value="ABC_transporter_permease"/>
</dbReference>
<keyword evidence="10" id="KW-1185">Reference proteome</keyword>
<feature type="transmembrane region" description="Helical" evidence="7">
    <location>
        <begin position="233"/>
        <end position="254"/>
    </location>
</feature>
<feature type="transmembrane region" description="Helical" evidence="7">
    <location>
        <begin position="76"/>
        <end position="98"/>
    </location>
</feature>
<proteinExistence type="inferred from homology"/>
<feature type="transmembrane region" description="Helical" evidence="7">
    <location>
        <begin position="12"/>
        <end position="35"/>
    </location>
</feature>
<dbReference type="Pfam" id="PF00528">
    <property type="entry name" value="BPD_transp_1"/>
    <property type="match status" value="1"/>
</dbReference>
<feature type="domain" description="ABC transmembrane type-1" evidence="8">
    <location>
        <begin position="72"/>
        <end position="282"/>
    </location>
</feature>
<comment type="similarity">
    <text evidence="7">Belongs to the binding-protein-dependent transport system permease family.</text>
</comment>